<accession>A0ACD3A4E5</accession>
<reference evidence="1 2" key="1">
    <citation type="journal article" date="2019" name="Nat. Ecol. Evol.">
        <title>Megaphylogeny resolves global patterns of mushroom evolution.</title>
        <authorList>
            <person name="Varga T."/>
            <person name="Krizsan K."/>
            <person name="Foldi C."/>
            <person name="Dima B."/>
            <person name="Sanchez-Garcia M."/>
            <person name="Sanchez-Ramirez S."/>
            <person name="Szollosi G.J."/>
            <person name="Szarkandi J.G."/>
            <person name="Papp V."/>
            <person name="Albert L."/>
            <person name="Andreopoulos W."/>
            <person name="Angelini C."/>
            <person name="Antonin V."/>
            <person name="Barry K.W."/>
            <person name="Bougher N.L."/>
            <person name="Buchanan P."/>
            <person name="Buyck B."/>
            <person name="Bense V."/>
            <person name="Catcheside P."/>
            <person name="Chovatia M."/>
            <person name="Cooper J."/>
            <person name="Damon W."/>
            <person name="Desjardin D."/>
            <person name="Finy P."/>
            <person name="Geml J."/>
            <person name="Haridas S."/>
            <person name="Hughes K."/>
            <person name="Justo A."/>
            <person name="Karasinski D."/>
            <person name="Kautmanova I."/>
            <person name="Kiss B."/>
            <person name="Kocsube S."/>
            <person name="Kotiranta H."/>
            <person name="LaButti K.M."/>
            <person name="Lechner B.E."/>
            <person name="Liimatainen K."/>
            <person name="Lipzen A."/>
            <person name="Lukacs Z."/>
            <person name="Mihaltcheva S."/>
            <person name="Morgado L.N."/>
            <person name="Niskanen T."/>
            <person name="Noordeloos M.E."/>
            <person name="Ohm R.A."/>
            <person name="Ortiz-Santana B."/>
            <person name="Ovrebo C."/>
            <person name="Racz N."/>
            <person name="Riley R."/>
            <person name="Savchenko A."/>
            <person name="Shiryaev A."/>
            <person name="Soop K."/>
            <person name="Spirin V."/>
            <person name="Szebenyi C."/>
            <person name="Tomsovsky M."/>
            <person name="Tulloss R.E."/>
            <person name="Uehling J."/>
            <person name="Grigoriev I.V."/>
            <person name="Vagvolgyi C."/>
            <person name="Papp T."/>
            <person name="Martin F.M."/>
            <person name="Miettinen O."/>
            <person name="Hibbett D.S."/>
            <person name="Nagy L.G."/>
        </authorList>
    </citation>
    <scope>NUCLEOTIDE SEQUENCE [LARGE SCALE GENOMIC DNA]</scope>
    <source>
        <strain evidence="1 2">NL-1719</strain>
    </source>
</reference>
<evidence type="ECO:0000313" key="1">
    <source>
        <dbReference type="EMBL" id="TFK60254.1"/>
    </source>
</evidence>
<proteinExistence type="predicted"/>
<organism evidence="1 2">
    <name type="scientific">Pluteus cervinus</name>
    <dbReference type="NCBI Taxonomy" id="181527"/>
    <lineage>
        <taxon>Eukaryota</taxon>
        <taxon>Fungi</taxon>
        <taxon>Dikarya</taxon>
        <taxon>Basidiomycota</taxon>
        <taxon>Agaricomycotina</taxon>
        <taxon>Agaricomycetes</taxon>
        <taxon>Agaricomycetidae</taxon>
        <taxon>Agaricales</taxon>
        <taxon>Pluteineae</taxon>
        <taxon>Pluteaceae</taxon>
        <taxon>Pluteus</taxon>
    </lineage>
</organism>
<dbReference type="Proteomes" id="UP000308600">
    <property type="component" value="Unassembled WGS sequence"/>
</dbReference>
<protein>
    <submittedName>
        <fullName evidence="1">Uncharacterized protein</fullName>
    </submittedName>
</protein>
<evidence type="ECO:0000313" key="2">
    <source>
        <dbReference type="Proteomes" id="UP000308600"/>
    </source>
</evidence>
<sequence length="202" mass="22992">MPVHSKHLRQVKRNHPRHLPESTYTCSCFNSSKSYQTTLSLLDVWVNSSAHNLERGAETVIRATGEKMKTVLRFLYRPRQSMVTVWSLAHPDLTSDAWGDVGDHVRIVGLFLIVSSSENKSFRIDAMTPISREEKFFCPECMELVVRSKLRHHFRGMRKLCQSGSISAIGDDISIEVEGEIERRVLSGIELDLVLENLARTP</sequence>
<name>A0ACD3A4E5_9AGAR</name>
<keyword evidence="2" id="KW-1185">Reference proteome</keyword>
<gene>
    <name evidence="1" type="ORF">BDN72DRAFT_864512</name>
</gene>
<dbReference type="EMBL" id="ML208805">
    <property type="protein sequence ID" value="TFK60254.1"/>
    <property type="molecule type" value="Genomic_DNA"/>
</dbReference>